<organism evidence="1 2">
    <name type="scientific">Cutaneotrichosporon spelunceum</name>
    <dbReference type="NCBI Taxonomy" id="1672016"/>
    <lineage>
        <taxon>Eukaryota</taxon>
        <taxon>Fungi</taxon>
        <taxon>Dikarya</taxon>
        <taxon>Basidiomycota</taxon>
        <taxon>Agaricomycotina</taxon>
        <taxon>Tremellomycetes</taxon>
        <taxon>Trichosporonales</taxon>
        <taxon>Trichosporonaceae</taxon>
        <taxon>Cutaneotrichosporon</taxon>
    </lineage>
</organism>
<dbReference type="InterPro" id="IPR035992">
    <property type="entry name" value="Ricin_B-like_lectins"/>
</dbReference>
<sequence length="150" mass="16111">MLGVALTLLGLVAAAPTPGLERFHPNGSPTFCLSAIDGGYSSVDGCGMGLQSFELAGKQLRQTSGGYNMCVFPEREASGARITGAVCKDEHSHWAPGPRKGTIAWKGFWCLDNAWGKLSDGNSVEIWRCSEYDNSNQVWTRTPAPADGWM</sequence>
<name>A0AAD3TUC2_9TREE</name>
<protein>
    <recommendedName>
        <fullName evidence="3">Ricin B lectin domain-containing protein</fullName>
    </recommendedName>
</protein>
<evidence type="ECO:0008006" key="3">
    <source>
        <dbReference type="Google" id="ProtNLM"/>
    </source>
</evidence>
<dbReference type="EMBL" id="BTCM01000003">
    <property type="protein sequence ID" value="GMK57071.1"/>
    <property type="molecule type" value="Genomic_DNA"/>
</dbReference>
<keyword evidence="2" id="KW-1185">Reference proteome</keyword>
<evidence type="ECO:0000313" key="2">
    <source>
        <dbReference type="Proteomes" id="UP001222932"/>
    </source>
</evidence>
<reference evidence="1" key="1">
    <citation type="journal article" date="2023" name="BMC Genomics">
        <title>Chromosome-level genome assemblies of Cutaneotrichosporon spp. (Trichosporonales, Basidiomycota) reveal imbalanced evolution between nucleotide sequences and chromosome synteny.</title>
        <authorList>
            <person name="Kobayashi Y."/>
            <person name="Kayamori A."/>
            <person name="Aoki K."/>
            <person name="Shiwa Y."/>
            <person name="Matsutani M."/>
            <person name="Fujita N."/>
            <person name="Sugita T."/>
            <person name="Iwasaki W."/>
            <person name="Tanaka N."/>
            <person name="Takashima M."/>
        </authorList>
    </citation>
    <scope>NUCLEOTIDE SEQUENCE</scope>
    <source>
        <strain evidence="1">HIS016</strain>
    </source>
</reference>
<dbReference type="PROSITE" id="PS50231">
    <property type="entry name" value="RICIN_B_LECTIN"/>
    <property type="match status" value="1"/>
</dbReference>
<reference evidence="1" key="2">
    <citation type="submission" date="2023-06" db="EMBL/GenBank/DDBJ databases">
        <authorList>
            <person name="Kobayashi Y."/>
            <person name="Kayamori A."/>
            <person name="Aoki K."/>
            <person name="Shiwa Y."/>
            <person name="Fujita N."/>
            <person name="Sugita T."/>
            <person name="Iwasaki W."/>
            <person name="Tanaka N."/>
            <person name="Takashima M."/>
        </authorList>
    </citation>
    <scope>NUCLEOTIDE SEQUENCE</scope>
    <source>
        <strain evidence="1">HIS016</strain>
    </source>
</reference>
<accession>A0AAD3TUC2</accession>
<dbReference type="Proteomes" id="UP001222932">
    <property type="component" value="Unassembled WGS sequence"/>
</dbReference>
<evidence type="ECO:0000313" key="1">
    <source>
        <dbReference type="EMBL" id="GMK57071.1"/>
    </source>
</evidence>
<dbReference type="AlphaFoldDB" id="A0AAD3TUC2"/>
<proteinExistence type="predicted"/>
<dbReference type="SUPFAM" id="SSF50370">
    <property type="entry name" value="Ricin B-like lectins"/>
    <property type="match status" value="1"/>
</dbReference>
<gene>
    <name evidence="1" type="ORF">CspeluHIS016_0309110</name>
</gene>
<comment type="caution">
    <text evidence="1">The sequence shown here is derived from an EMBL/GenBank/DDBJ whole genome shotgun (WGS) entry which is preliminary data.</text>
</comment>
<dbReference type="Gene3D" id="2.80.10.50">
    <property type="match status" value="1"/>
</dbReference>